<proteinExistence type="predicted"/>
<reference evidence="2 3" key="1">
    <citation type="submission" date="2015-01" db="EMBL/GenBank/DDBJ databases">
        <title>The Genome Sequence of Ochroconis gallopava CBS43764.</title>
        <authorList>
            <consortium name="The Broad Institute Genomics Platform"/>
            <person name="Cuomo C."/>
            <person name="de Hoog S."/>
            <person name="Gorbushina A."/>
            <person name="Stielow B."/>
            <person name="Teixiera M."/>
            <person name="Abouelleil A."/>
            <person name="Chapman S.B."/>
            <person name="Priest M."/>
            <person name="Young S.K."/>
            <person name="Wortman J."/>
            <person name="Nusbaum C."/>
            <person name="Birren B."/>
        </authorList>
    </citation>
    <scope>NUCLEOTIDE SEQUENCE [LARGE SCALE GENOMIC DNA]</scope>
    <source>
        <strain evidence="2 3">CBS 43764</strain>
    </source>
</reference>
<dbReference type="RefSeq" id="XP_016217235.1">
    <property type="nucleotide sequence ID" value="XM_016355219.1"/>
</dbReference>
<dbReference type="Proteomes" id="UP000053259">
    <property type="component" value="Unassembled WGS sequence"/>
</dbReference>
<dbReference type="InParanoid" id="A0A0D1XX43"/>
<dbReference type="AlphaFoldDB" id="A0A0D1XX43"/>
<organism evidence="2 3">
    <name type="scientific">Verruconis gallopava</name>
    <dbReference type="NCBI Taxonomy" id="253628"/>
    <lineage>
        <taxon>Eukaryota</taxon>
        <taxon>Fungi</taxon>
        <taxon>Dikarya</taxon>
        <taxon>Ascomycota</taxon>
        <taxon>Pezizomycotina</taxon>
        <taxon>Dothideomycetes</taxon>
        <taxon>Pleosporomycetidae</taxon>
        <taxon>Venturiales</taxon>
        <taxon>Sympoventuriaceae</taxon>
        <taxon>Verruconis</taxon>
    </lineage>
</organism>
<dbReference type="GeneID" id="27310185"/>
<evidence type="ECO:0000313" key="3">
    <source>
        <dbReference type="Proteomes" id="UP000053259"/>
    </source>
</evidence>
<gene>
    <name evidence="2" type="ORF">PV09_02212</name>
</gene>
<evidence type="ECO:0000313" key="2">
    <source>
        <dbReference type="EMBL" id="KIW07366.1"/>
    </source>
</evidence>
<dbReference type="VEuPathDB" id="FungiDB:PV09_02212"/>
<accession>A0A0D1XX43</accession>
<name>A0A0D1XX43_9PEZI</name>
<dbReference type="OrthoDB" id="4676at2759"/>
<dbReference type="HOGENOM" id="CLU_054585_0_0_1"/>
<feature type="compositionally biased region" description="Polar residues" evidence="1">
    <location>
        <begin position="9"/>
        <end position="21"/>
    </location>
</feature>
<feature type="region of interest" description="Disordered" evidence="1">
    <location>
        <begin position="1"/>
        <end position="79"/>
    </location>
</feature>
<protein>
    <submittedName>
        <fullName evidence="2">Uncharacterized protein</fullName>
    </submittedName>
</protein>
<keyword evidence="3" id="KW-1185">Reference proteome</keyword>
<evidence type="ECO:0000256" key="1">
    <source>
        <dbReference type="SAM" id="MobiDB-lite"/>
    </source>
</evidence>
<feature type="compositionally biased region" description="Basic and acidic residues" evidence="1">
    <location>
        <begin position="43"/>
        <end position="53"/>
    </location>
</feature>
<sequence length="336" mass="37810">MPKSRKSTESSAKPNVATRTSTRSKGRVSSKYFQNNDDSALDDAARENTETGSKRKRKSKAPTASNKIPKVEEPERQPNPSQYQTLLYLLSPSALQLCRPKDESKELAEKGPSADYRTYSGSVLTPFEELLSAVILSRPISHALGHRSIRTILNPPYRFSNARAIRKAGPARVLKAMFDARTQHKDKTAVAIAKFADVVAEKFGGEDDTSLEEVRKQSDYDPNKERALLKSSIHGLGNTGLNIFYRRIQWLWTQSFPFMDERTEDAAASLGLPDDAEELYDMIDAIWEELDTDQFDGGDEEEKKRRAFVVLLERVIGAQLEKKVVQVLQEAEKMPE</sequence>
<dbReference type="EMBL" id="KN847533">
    <property type="protein sequence ID" value="KIW07366.1"/>
    <property type="molecule type" value="Genomic_DNA"/>
</dbReference>